<reference evidence="1 2" key="1">
    <citation type="submission" date="2018-11" db="EMBL/GenBank/DDBJ databases">
        <title>Proposal to divide the Flavobacteriaceae and reorganize its genera based on Amino Acid Identity values calculated from whole genome sequences.</title>
        <authorList>
            <person name="Nicholson A.C."/>
            <person name="Gulvik C.A."/>
            <person name="Whitney A.M."/>
            <person name="Humrighouse B.W."/>
            <person name="Bell M."/>
            <person name="Holmes B."/>
            <person name="Steigerwalt A."/>
            <person name="Villarma A."/>
            <person name="Sheth M."/>
            <person name="Batra D."/>
            <person name="Pryor J."/>
            <person name="Bernardet J.-F."/>
            <person name="Hugo C."/>
            <person name="Kampfer P."/>
            <person name="Newman J."/>
            <person name="Mcquiston J.R."/>
        </authorList>
    </citation>
    <scope>NUCLEOTIDE SEQUENCE [LARGE SCALE GENOMIC DNA]</scope>
    <source>
        <strain evidence="1 2">G0235</strain>
    </source>
</reference>
<evidence type="ECO:0000313" key="2">
    <source>
        <dbReference type="Proteomes" id="UP000281899"/>
    </source>
</evidence>
<keyword evidence="2" id="KW-1185">Reference proteome</keyword>
<protein>
    <submittedName>
        <fullName evidence="1">Uncharacterized protein</fullName>
    </submittedName>
</protein>
<dbReference type="GeneID" id="301715555"/>
<organism evidence="1 2">
    <name type="scientific">Chryseobacterium cucumeris</name>
    <dbReference type="NCBI Taxonomy" id="1813611"/>
    <lineage>
        <taxon>Bacteria</taxon>
        <taxon>Pseudomonadati</taxon>
        <taxon>Bacteroidota</taxon>
        <taxon>Flavobacteriia</taxon>
        <taxon>Flavobacteriales</taxon>
        <taxon>Weeksellaceae</taxon>
        <taxon>Chryseobacterium group</taxon>
        <taxon>Chryseobacterium</taxon>
    </lineage>
</organism>
<name>A0ABX9X1F2_9FLAO</name>
<accession>A0ABX9X1F2</accession>
<evidence type="ECO:0000313" key="1">
    <source>
        <dbReference type="EMBL" id="ROH86090.1"/>
    </source>
</evidence>
<sequence>MNILNFKSKLLTIILSFLVFSHYYSQDLLDEVQSDSKLVIKLKDAYRAFHINHIIAEQKEIINLMVDDSTDKELKILLGNYLQVCDSLKKIHFKNDTLNNYISNYLTLTKHSYNISMNKGFDSRDFKKDFEKYTAFSEKYMNYLYSTFATHNFISMTEEMYWKTIDKNNYIKSAEYETYKKLKTTNLKEALILIEKISKQTTDFQEYSIYNIELADQYVKNAESLDENSINKAIEIYKSIIDQKKYSIYLFEAWLKWRIVSQQFVHGISKISDIPNHTYDKVREQAALTVLDYINTHSNDEMAINEFLLLSTHDIVKRFGDYPYGNQNTVEYHETFDEEK</sequence>
<proteinExistence type="predicted"/>
<comment type="caution">
    <text evidence="1">The sequence shown here is derived from an EMBL/GenBank/DDBJ whole genome shotgun (WGS) entry which is preliminary data.</text>
</comment>
<dbReference type="Proteomes" id="UP000281899">
    <property type="component" value="Unassembled WGS sequence"/>
</dbReference>
<dbReference type="EMBL" id="RJTW01000013">
    <property type="protein sequence ID" value="ROH86090.1"/>
    <property type="molecule type" value="Genomic_DNA"/>
</dbReference>
<dbReference type="RefSeq" id="WP_123280029.1">
    <property type="nucleotide sequence ID" value="NZ_JALRGU010000467.1"/>
</dbReference>
<gene>
    <name evidence="1" type="ORF">EGI15_23035</name>
</gene>